<reference evidence="2" key="2">
    <citation type="submission" date="2020-09" db="EMBL/GenBank/DDBJ databases">
        <authorList>
            <person name="Sun Q."/>
            <person name="Kim S."/>
        </authorList>
    </citation>
    <scope>NUCLEOTIDE SEQUENCE</scope>
    <source>
        <strain evidence="2">KCTC 23077</strain>
    </source>
</reference>
<evidence type="ECO:0000256" key="1">
    <source>
        <dbReference type="SAM" id="MobiDB-lite"/>
    </source>
</evidence>
<accession>A0A918SVU3</accession>
<feature type="compositionally biased region" description="Basic residues" evidence="1">
    <location>
        <begin position="9"/>
        <end position="21"/>
    </location>
</feature>
<feature type="region of interest" description="Disordered" evidence="1">
    <location>
        <begin position="1"/>
        <end position="24"/>
    </location>
</feature>
<reference evidence="2" key="1">
    <citation type="journal article" date="2014" name="Int. J. Syst. Evol. Microbiol.">
        <title>Complete genome sequence of Corynebacterium casei LMG S-19264T (=DSM 44701T), isolated from a smear-ripened cheese.</title>
        <authorList>
            <consortium name="US DOE Joint Genome Institute (JGI-PGF)"/>
            <person name="Walter F."/>
            <person name="Albersmeier A."/>
            <person name="Kalinowski J."/>
            <person name="Ruckert C."/>
        </authorList>
    </citation>
    <scope>NUCLEOTIDE SEQUENCE</scope>
    <source>
        <strain evidence="2">KCTC 23077</strain>
    </source>
</reference>
<evidence type="ECO:0000313" key="2">
    <source>
        <dbReference type="EMBL" id="GHA73875.1"/>
    </source>
</evidence>
<keyword evidence="3" id="KW-1185">Reference proteome</keyword>
<name>A0A918SVU3_9GAMM</name>
<protein>
    <submittedName>
        <fullName evidence="2">Uncharacterized protein</fullName>
    </submittedName>
</protein>
<organism evidence="2 3">
    <name type="scientific">Cognatilysobacter bugurensis</name>
    <dbReference type="NCBI Taxonomy" id="543356"/>
    <lineage>
        <taxon>Bacteria</taxon>
        <taxon>Pseudomonadati</taxon>
        <taxon>Pseudomonadota</taxon>
        <taxon>Gammaproteobacteria</taxon>
        <taxon>Lysobacterales</taxon>
        <taxon>Lysobacteraceae</taxon>
        <taxon>Cognatilysobacter</taxon>
    </lineage>
</organism>
<dbReference type="EMBL" id="BMYD01000001">
    <property type="protein sequence ID" value="GHA73875.1"/>
    <property type="molecule type" value="Genomic_DNA"/>
</dbReference>
<gene>
    <name evidence="2" type="ORF">GCM10007067_08450</name>
</gene>
<sequence>MSINSKARRDARRKHAPHATRRPAPMPALAHLLDRDEAIVGGIAQRDGEYVFVFGGRVITSTDSAAMAIALLDRAIAVHASRDVVLRRRVSEPLLTAATREAADAGLTLEAQLVALEAERIEHMQKRSEPGAAGPTH</sequence>
<evidence type="ECO:0000313" key="3">
    <source>
        <dbReference type="Proteomes" id="UP000646426"/>
    </source>
</evidence>
<dbReference type="AlphaFoldDB" id="A0A918SVU3"/>
<dbReference type="Proteomes" id="UP000646426">
    <property type="component" value="Unassembled WGS sequence"/>
</dbReference>
<proteinExistence type="predicted"/>
<comment type="caution">
    <text evidence="2">The sequence shown here is derived from an EMBL/GenBank/DDBJ whole genome shotgun (WGS) entry which is preliminary data.</text>
</comment>